<dbReference type="GO" id="GO:0016020">
    <property type="term" value="C:membrane"/>
    <property type="evidence" value="ECO:0007669"/>
    <property type="project" value="UniProtKB-SubCell"/>
</dbReference>
<evidence type="ECO:0000256" key="11">
    <source>
        <dbReference type="ARBA" id="ARBA00023136"/>
    </source>
</evidence>
<dbReference type="InterPro" id="IPR001128">
    <property type="entry name" value="Cyt_P450"/>
</dbReference>
<dbReference type="PANTHER" id="PTHR47944">
    <property type="entry name" value="CYTOCHROME P450 98A9"/>
    <property type="match status" value="1"/>
</dbReference>
<keyword evidence="4" id="KW-0349">Heme</keyword>
<evidence type="ECO:0000313" key="12">
    <source>
        <dbReference type="EMBL" id="KAD4584617.1"/>
    </source>
</evidence>
<sequence length="188" mass="21740">MGSFNLSDNIWLFKNLDLQWFGKRVKDIHRRFDALIEKIIKEHEEAQSQEKDLLSILLHIAEDETMDINLTRENIKAFILNIFVAGTDNSAIIAEWGLSELINHPNIMRKAVAEIDNVVGKDRLIQESDVQNLPYLRAIIKETLRLHPPVPLIPRKSTEDRTLAGLDLLYCKWISWSKCVNLFLSSSY</sequence>
<gene>
    <name evidence="12" type="ORF">E3N88_22218</name>
</gene>
<comment type="caution">
    <text evidence="12">The sequence shown here is derived from an EMBL/GenBank/DDBJ whole genome shotgun (WGS) entry which is preliminary data.</text>
</comment>
<evidence type="ECO:0000313" key="13">
    <source>
        <dbReference type="Proteomes" id="UP000326396"/>
    </source>
</evidence>
<keyword evidence="11" id="KW-0472">Membrane</keyword>
<name>A0A5N6NBG1_9ASTR</name>
<protein>
    <recommendedName>
        <fullName evidence="14">Cytochrome P450</fullName>
    </recommendedName>
</protein>
<comment type="subcellular location">
    <subcellularLocation>
        <location evidence="2">Membrane</location>
        <topology evidence="2">Single-pass membrane protein</topology>
    </subcellularLocation>
</comment>
<evidence type="ECO:0000256" key="3">
    <source>
        <dbReference type="ARBA" id="ARBA00010617"/>
    </source>
</evidence>
<dbReference type="InterPro" id="IPR036396">
    <property type="entry name" value="Cyt_P450_sf"/>
</dbReference>
<dbReference type="GO" id="GO:0020037">
    <property type="term" value="F:heme binding"/>
    <property type="evidence" value="ECO:0007669"/>
    <property type="project" value="InterPro"/>
</dbReference>
<dbReference type="InterPro" id="IPR002401">
    <property type="entry name" value="Cyt_P450_E_grp-I"/>
</dbReference>
<dbReference type="GO" id="GO:0005506">
    <property type="term" value="F:iron ion binding"/>
    <property type="evidence" value="ECO:0007669"/>
    <property type="project" value="InterPro"/>
</dbReference>
<dbReference type="GO" id="GO:0004497">
    <property type="term" value="F:monooxygenase activity"/>
    <property type="evidence" value="ECO:0007669"/>
    <property type="project" value="UniProtKB-KW"/>
</dbReference>
<dbReference type="Gene3D" id="1.10.630.10">
    <property type="entry name" value="Cytochrome P450"/>
    <property type="match status" value="1"/>
</dbReference>
<dbReference type="PANTHER" id="PTHR47944:SF17">
    <property type="entry name" value="3,9-DIHYDROXYPTEROCARPAN 6A-MONOOXYGENASE"/>
    <property type="match status" value="1"/>
</dbReference>
<keyword evidence="5" id="KW-0812">Transmembrane</keyword>
<evidence type="ECO:0000256" key="2">
    <source>
        <dbReference type="ARBA" id="ARBA00004167"/>
    </source>
</evidence>
<evidence type="ECO:0000256" key="4">
    <source>
        <dbReference type="ARBA" id="ARBA00022617"/>
    </source>
</evidence>
<proteinExistence type="inferred from homology"/>
<evidence type="ECO:0000256" key="1">
    <source>
        <dbReference type="ARBA" id="ARBA00001971"/>
    </source>
</evidence>
<dbReference type="Pfam" id="PF00067">
    <property type="entry name" value="p450"/>
    <property type="match status" value="1"/>
</dbReference>
<dbReference type="EMBL" id="SZYD01000012">
    <property type="protein sequence ID" value="KAD4584617.1"/>
    <property type="molecule type" value="Genomic_DNA"/>
</dbReference>
<comment type="cofactor">
    <cofactor evidence="1">
        <name>heme</name>
        <dbReference type="ChEBI" id="CHEBI:30413"/>
    </cofactor>
</comment>
<evidence type="ECO:0000256" key="10">
    <source>
        <dbReference type="ARBA" id="ARBA00023033"/>
    </source>
</evidence>
<dbReference type="OrthoDB" id="2789670at2759"/>
<evidence type="ECO:0000256" key="7">
    <source>
        <dbReference type="ARBA" id="ARBA00022989"/>
    </source>
</evidence>
<reference evidence="12 13" key="1">
    <citation type="submission" date="2019-05" db="EMBL/GenBank/DDBJ databases">
        <title>Mikania micrantha, genome provides insights into the molecular mechanism of rapid growth.</title>
        <authorList>
            <person name="Liu B."/>
        </authorList>
    </citation>
    <scope>NUCLEOTIDE SEQUENCE [LARGE SCALE GENOMIC DNA]</scope>
    <source>
        <strain evidence="12">NLD-2019</strain>
        <tissue evidence="12">Leaf</tissue>
    </source>
</reference>
<accession>A0A5N6NBG1</accession>
<comment type="similarity">
    <text evidence="3">Belongs to the cytochrome P450 family.</text>
</comment>
<organism evidence="12 13">
    <name type="scientific">Mikania micrantha</name>
    <name type="common">bitter vine</name>
    <dbReference type="NCBI Taxonomy" id="192012"/>
    <lineage>
        <taxon>Eukaryota</taxon>
        <taxon>Viridiplantae</taxon>
        <taxon>Streptophyta</taxon>
        <taxon>Embryophyta</taxon>
        <taxon>Tracheophyta</taxon>
        <taxon>Spermatophyta</taxon>
        <taxon>Magnoliopsida</taxon>
        <taxon>eudicotyledons</taxon>
        <taxon>Gunneridae</taxon>
        <taxon>Pentapetalae</taxon>
        <taxon>asterids</taxon>
        <taxon>campanulids</taxon>
        <taxon>Asterales</taxon>
        <taxon>Asteraceae</taxon>
        <taxon>Asteroideae</taxon>
        <taxon>Heliantheae alliance</taxon>
        <taxon>Eupatorieae</taxon>
        <taxon>Mikania</taxon>
    </lineage>
</organism>
<keyword evidence="6" id="KW-0479">Metal-binding</keyword>
<keyword evidence="8" id="KW-0560">Oxidoreductase</keyword>
<evidence type="ECO:0000256" key="9">
    <source>
        <dbReference type="ARBA" id="ARBA00023004"/>
    </source>
</evidence>
<evidence type="ECO:0000256" key="5">
    <source>
        <dbReference type="ARBA" id="ARBA00022692"/>
    </source>
</evidence>
<dbReference type="GO" id="GO:0016705">
    <property type="term" value="F:oxidoreductase activity, acting on paired donors, with incorporation or reduction of molecular oxygen"/>
    <property type="evidence" value="ECO:0007669"/>
    <property type="project" value="InterPro"/>
</dbReference>
<evidence type="ECO:0000256" key="6">
    <source>
        <dbReference type="ARBA" id="ARBA00022723"/>
    </source>
</evidence>
<evidence type="ECO:0008006" key="14">
    <source>
        <dbReference type="Google" id="ProtNLM"/>
    </source>
</evidence>
<keyword evidence="7" id="KW-1133">Transmembrane helix</keyword>
<dbReference type="AlphaFoldDB" id="A0A5N6NBG1"/>
<evidence type="ECO:0000256" key="8">
    <source>
        <dbReference type="ARBA" id="ARBA00023002"/>
    </source>
</evidence>
<dbReference type="PRINTS" id="PR00463">
    <property type="entry name" value="EP450I"/>
</dbReference>
<keyword evidence="10" id="KW-0503">Monooxygenase</keyword>
<keyword evidence="9" id="KW-0408">Iron</keyword>
<keyword evidence="13" id="KW-1185">Reference proteome</keyword>
<dbReference type="Proteomes" id="UP000326396">
    <property type="component" value="Linkage Group LG2"/>
</dbReference>
<dbReference type="SUPFAM" id="SSF48264">
    <property type="entry name" value="Cytochrome P450"/>
    <property type="match status" value="1"/>
</dbReference>